<protein>
    <recommendedName>
        <fullName evidence="1">SH2 domain-containing protein</fullName>
    </recommendedName>
</protein>
<sequence length="53" mass="6450">EDFVLLKLLREEPQEGLFLLRWSSLDFHRLILAVINRPKNQAPEKFNFYEFQT</sequence>
<comment type="caution">
    <text evidence="2">The sequence shown here is derived from an EMBL/GenBank/DDBJ whole genome shotgun (WGS) entry which is preliminary data.</text>
</comment>
<dbReference type="InterPro" id="IPR000980">
    <property type="entry name" value="SH2"/>
</dbReference>
<evidence type="ECO:0000313" key="3">
    <source>
        <dbReference type="Proteomes" id="UP000796761"/>
    </source>
</evidence>
<reference evidence="2" key="1">
    <citation type="submission" date="2019-04" db="EMBL/GenBank/DDBJ databases">
        <title>Genome assembly of Zosterops borbonicus 15179.</title>
        <authorList>
            <person name="Leroy T."/>
            <person name="Anselmetti Y."/>
            <person name="Tilak M.-K."/>
            <person name="Nabholz B."/>
        </authorList>
    </citation>
    <scope>NUCLEOTIDE SEQUENCE</scope>
    <source>
        <strain evidence="2">HGM_15179</strain>
        <tissue evidence="2">Muscle</tissue>
    </source>
</reference>
<dbReference type="Pfam" id="PF21990">
    <property type="entry name" value="SH2_1"/>
    <property type="match status" value="1"/>
</dbReference>
<dbReference type="OrthoDB" id="1915767at2759"/>
<keyword evidence="3" id="KW-1185">Reference proteome</keyword>
<evidence type="ECO:0000313" key="2">
    <source>
        <dbReference type="EMBL" id="TRZ05957.1"/>
    </source>
</evidence>
<proteinExistence type="predicted"/>
<organism evidence="2 3">
    <name type="scientific">Zosterops borbonicus</name>
    <dbReference type="NCBI Taxonomy" id="364589"/>
    <lineage>
        <taxon>Eukaryota</taxon>
        <taxon>Metazoa</taxon>
        <taxon>Chordata</taxon>
        <taxon>Craniata</taxon>
        <taxon>Vertebrata</taxon>
        <taxon>Euteleostomi</taxon>
        <taxon>Archelosauria</taxon>
        <taxon>Archosauria</taxon>
        <taxon>Dinosauria</taxon>
        <taxon>Saurischia</taxon>
        <taxon>Theropoda</taxon>
        <taxon>Coelurosauria</taxon>
        <taxon>Aves</taxon>
        <taxon>Neognathae</taxon>
        <taxon>Neoaves</taxon>
        <taxon>Telluraves</taxon>
        <taxon>Australaves</taxon>
        <taxon>Passeriformes</taxon>
        <taxon>Sylvioidea</taxon>
        <taxon>Zosteropidae</taxon>
        <taxon>Zosterops</taxon>
    </lineage>
</organism>
<feature type="domain" description="SH2" evidence="1">
    <location>
        <begin position="1"/>
        <end position="52"/>
    </location>
</feature>
<dbReference type="EMBL" id="SWJQ01003121">
    <property type="protein sequence ID" value="TRZ05957.1"/>
    <property type="molecule type" value="Genomic_DNA"/>
</dbReference>
<dbReference type="Proteomes" id="UP000796761">
    <property type="component" value="Unassembled WGS sequence"/>
</dbReference>
<name>A0A8K1D6J3_9PASS</name>
<feature type="non-terminal residue" evidence="2">
    <location>
        <position position="1"/>
    </location>
</feature>
<accession>A0A8K1D6J3</accession>
<gene>
    <name evidence="2" type="ORF">HGM15179_021150</name>
</gene>
<evidence type="ECO:0000259" key="1">
    <source>
        <dbReference type="Pfam" id="PF21990"/>
    </source>
</evidence>
<dbReference type="AlphaFoldDB" id="A0A8K1D6J3"/>